<evidence type="ECO:0000313" key="1">
    <source>
        <dbReference type="EMBL" id="MFC3155022.1"/>
    </source>
</evidence>
<dbReference type="EMBL" id="JBHRTL010000006">
    <property type="protein sequence ID" value="MFC3155022.1"/>
    <property type="molecule type" value="Genomic_DNA"/>
</dbReference>
<name>A0ABV7HUI0_9GAMM</name>
<accession>A0ABV7HUI0</accession>
<dbReference type="RefSeq" id="WP_339615174.1">
    <property type="nucleotide sequence ID" value="NZ_AP031500.1"/>
</dbReference>
<reference evidence="2" key="1">
    <citation type="journal article" date="2019" name="Int. J. Syst. Evol. Microbiol.">
        <title>The Global Catalogue of Microorganisms (GCM) 10K type strain sequencing project: providing services to taxonomists for standard genome sequencing and annotation.</title>
        <authorList>
            <consortium name="The Broad Institute Genomics Platform"/>
            <consortium name="The Broad Institute Genome Sequencing Center for Infectious Disease"/>
            <person name="Wu L."/>
            <person name="Ma J."/>
        </authorList>
    </citation>
    <scope>NUCLEOTIDE SEQUENCE [LARGE SCALE GENOMIC DNA]</scope>
    <source>
        <strain evidence="2">KCTC 52141</strain>
    </source>
</reference>
<protein>
    <submittedName>
        <fullName evidence="1">Uncharacterized protein</fullName>
    </submittedName>
</protein>
<organism evidence="1 2">
    <name type="scientific">Gilvimarinus japonicus</name>
    <dbReference type="NCBI Taxonomy" id="1796469"/>
    <lineage>
        <taxon>Bacteria</taxon>
        <taxon>Pseudomonadati</taxon>
        <taxon>Pseudomonadota</taxon>
        <taxon>Gammaproteobacteria</taxon>
        <taxon>Cellvibrionales</taxon>
        <taxon>Cellvibrionaceae</taxon>
        <taxon>Gilvimarinus</taxon>
    </lineage>
</organism>
<evidence type="ECO:0000313" key="2">
    <source>
        <dbReference type="Proteomes" id="UP001595548"/>
    </source>
</evidence>
<dbReference type="Proteomes" id="UP001595548">
    <property type="component" value="Unassembled WGS sequence"/>
</dbReference>
<sequence length="90" mass="10194">MTITMVKKVLADGSPCRKCADVMAKLEQSGHIERIDKIVIADETDPNSEGMKLAREYNVDRAPFFIVQEDNRAAKIYTVYYKLVLEVLDA</sequence>
<keyword evidence="2" id="KW-1185">Reference proteome</keyword>
<proteinExistence type="predicted"/>
<comment type="caution">
    <text evidence="1">The sequence shown here is derived from an EMBL/GenBank/DDBJ whole genome shotgun (WGS) entry which is preliminary data.</text>
</comment>
<gene>
    <name evidence="1" type="ORF">ACFOEB_07400</name>
</gene>
<dbReference type="Gene3D" id="3.40.30.10">
    <property type="entry name" value="Glutaredoxin"/>
    <property type="match status" value="1"/>
</dbReference>